<dbReference type="Proteomes" id="UP000324585">
    <property type="component" value="Unassembled WGS sequence"/>
</dbReference>
<comment type="function">
    <text evidence="7">Mitochondrial GTPase that catalyzes the GTP-dependent ribosomal translocation step during translation elongation. During this step, the ribosome changes from the pre-translocational (PRE) to the post-translocational (POST) state as the newly formed A-site-bound peptidyl-tRNA and P-site-bound deacylated tRNA move to the P and E sites, respectively. Catalyzes the coordinated movement of the two tRNA molecules, the mRNA and conformational changes in the ribosome.</text>
</comment>
<dbReference type="NCBIfam" id="TIGR00231">
    <property type="entry name" value="small_GTP"/>
    <property type="match status" value="1"/>
</dbReference>
<dbReference type="InterPro" id="IPR014721">
    <property type="entry name" value="Ribsml_uS5_D2-typ_fold_subgr"/>
</dbReference>
<name>A0A5J4YST5_PORPP</name>
<dbReference type="PRINTS" id="PR00315">
    <property type="entry name" value="ELONGATNFCT"/>
</dbReference>
<evidence type="ECO:0000313" key="10">
    <source>
        <dbReference type="EMBL" id="KAA8494318.1"/>
    </source>
</evidence>
<dbReference type="Gene3D" id="3.30.70.870">
    <property type="entry name" value="Elongation Factor G (Translational Gtpase), domain 3"/>
    <property type="match status" value="1"/>
</dbReference>
<dbReference type="InterPro" id="IPR004540">
    <property type="entry name" value="Transl_elong_EFG/EF2"/>
</dbReference>
<dbReference type="SUPFAM" id="SSF54980">
    <property type="entry name" value="EF-G C-terminal domain-like"/>
    <property type="match status" value="2"/>
</dbReference>
<dbReference type="FunFam" id="3.30.70.240:FF:000001">
    <property type="entry name" value="Elongation factor G"/>
    <property type="match status" value="1"/>
</dbReference>
<feature type="binding site" evidence="7">
    <location>
        <begin position="204"/>
        <end position="207"/>
    </location>
    <ligand>
        <name>GTP</name>
        <dbReference type="ChEBI" id="CHEBI:37565"/>
    </ligand>
</feature>
<dbReference type="InterPro" id="IPR035647">
    <property type="entry name" value="EFG_III/V"/>
</dbReference>
<comment type="similarity">
    <text evidence="7">Belongs to the GTP-binding elongation factor family. EF-G/EF-2 subfamily.</text>
</comment>
<dbReference type="GO" id="GO:0005525">
    <property type="term" value="F:GTP binding"/>
    <property type="evidence" value="ECO:0007669"/>
    <property type="project" value="UniProtKB-UniRule"/>
</dbReference>
<comment type="similarity">
    <text evidence="1">Belongs to the TRAFAC class translation factor GTPase superfamily. Classic translation factor GTPase family. EF-G/EF-2 subfamily.</text>
</comment>
<dbReference type="InterPro" id="IPR005225">
    <property type="entry name" value="Small_GTP-bd"/>
</dbReference>
<dbReference type="Gene3D" id="2.40.30.10">
    <property type="entry name" value="Translation factors"/>
    <property type="match status" value="1"/>
</dbReference>
<evidence type="ECO:0000256" key="3">
    <source>
        <dbReference type="ARBA" id="ARBA00022768"/>
    </source>
</evidence>
<dbReference type="Pfam" id="PF00009">
    <property type="entry name" value="GTP_EFTU"/>
    <property type="match status" value="1"/>
</dbReference>
<dbReference type="GO" id="GO:0005759">
    <property type="term" value="C:mitochondrial matrix"/>
    <property type="evidence" value="ECO:0007669"/>
    <property type="project" value="UniProtKB-ARBA"/>
</dbReference>
<evidence type="ECO:0000256" key="6">
    <source>
        <dbReference type="ARBA" id="ARBA00023134"/>
    </source>
</evidence>
<dbReference type="InterPro" id="IPR031157">
    <property type="entry name" value="G_TR_CS"/>
</dbReference>
<keyword evidence="11" id="KW-1185">Reference proteome</keyword>
<evidence type="ECO:0000256" key="2">
    <source>
        <dbReference type="ARBA" id="ARBA00022741"/>
    </source>
</evidence>
<dbReference type="Pfam" id="PF03764">
    <property type="entry name" value="EFG_IV"/>
    <property type="match status" value="1"/>
</dbReference>
<keyword evidence="4 7" id="KW-0648">Protein biosynthesis</keyword>
<evidence type="ECO:0000256" key="8">
    <source>
        <dbReference type="SAM" id="MobiDB-lite"/>
    </source>
</evidence>
<dbReference type="SMART" id="SM00889">
    <property type="entry name" value="EFG_IV"/>
    <property type="match status" value="1"/>
</dbReference>
<comment type="caution">
    <text evidence="10">The sequence shown here is derived from an EMBL/GenBank/DDBJ whole genome shotgun (WGS) entry which is preliminary data.</text>
</comment>
<dbReference type="OMA" id="GQFAKVQ"/>
<dbReference type="InterPro" id="IPR041095">
    <property type="entry name" value="EFG_II"/>
</dbReference>
<evidence type="ECO:0000313" key="11">
    <source>
        <dbReference type="Proteomes" id="UP000324585"/>
    </source>
</evidence>
<gene>
    <name evidence="10" type="ORF">FVE85_4293</name>
</gene>
<dbReference type="EMBL" id="VRMN01000005">
    <property type="protein sequence ID" value="KAA8494318.1"/>
    <property type="molecule type" value="Genomic_DNA"/>
</dbReference>
<dbReference type="FunFam" id="3.30.70.870:FF:000001">
    <property type="entry name" value="Elongation factor G"/>
    <property type="match status" value="1"/>
</dbReference>
<keyword evidence="2 7" id="KW-0547">Nucleotide-binding</keyword>
<evidence type="ECO:0000256" key="5">
    <source>
        <dbReference type="ARBA" id="ARBA00023128"/>
    </source>
</evidence>
<feature type="domain" description="Tr-type G" evidence="9">
    <location>
        <begin position="74"/>
        <end position="360"/>
    </location>
</feature>
<dbReference type="SUPFAM" id="SSF54211">
    <property type="entry name" value="Ribosomal protein S5 domain 2-like"/>
    <property type="match status" value="1"/>
</dbReference>
<protein>
    <recommendedName>
        <fullName evidence="7">Elongation factor G, mitochondrial</fullName>
        <shortName evidence="7">EF-Gmt</shortName>
    </recommendedName>
    <alternativeName>
        <fullName evidence="7">Elongation factor G 1, mitochondrial</fullName>
        <shortName evidence="7">mEF-G 1</shortName>
    </alternativeName>
    <alternativeName>
        <fullName evidence="7">Elongation factor G1</fullName>
    </alternativeName>
</protein>
<dbReference type="PANTHER" id="PTHR43636">
    <property type="entry name" value="ELONGATION FACTOR G, MITOCHONDRIAL"/>
    <property type="match status" value="1"/>
</dbReference>
<comment type="subcellular location">
    <subcellularLocation>
        <location evidence="7">Mitochondrion</location>
    </subcellularLocation>
</comment>
<keyword evidence="3 7" id="KW-0251">Elongation factor</keyword>
<dbReference type="OrthoDB" id="198619at2759"/>
<dbReference type="CDD" id="cd04091">
    <property type="entry name" value="mtEFG1_II_like"/>
    <property type="match status" value="1"/>
</dbReference>
<comment type="pathway">
    <text evidence="7">Protein biosynthesis; polypeptide chain elongation.</text>
</comment>
<dbReference type="Gene3D" id="3.40.50.300">
    <property type="entry name" value="P-loop containing nucleotide triphosphate hydrolases"/>
    <property type="match status" value="1"/>
</dbReference>
<dbReference type="PROSITE" id="PS51722">
    <property type="entry name" value="G_TR_2"/>
    <property type="match status" value="1"/>
</dbReference>
<dbReference type="Gene3D" id="3.30.230.10">
    <property type="match status" value="1"/>
</dbReference>
<dbReference type="HAMAP" id="MF_00054_B">
    <property type="entry name" value="EF_G_EF_2_B"/>
    <property type="match status" value="1"/>
</dbReference>
<dbReference type="GO" id="GO:0003924">
    <property type="term" value="F:GTPase activity"/>
    <property type="evidence" value="ECO:0007669"/>
    <property type="project" value="UniProtKB-UniRule"/>
</dbReference>
<dbReference type="UniPathway" id="UPA00345"/>
<dbReference type="InterPro" id="IPR020568">
    <property type="entry name" value="Ribosomal_Su5_D2-typ_SF"/>
</dbReference>
<keyword evidence="5 7" id="KW-0496">Mitochondrion</keyword>
<dbReference type="FunFam" id="3.40.50.300:FF:000514">
    <property type="entry name" value="Ribosome-releasing factor 2, mitochondrial"/>
    <property type="match status" value="1"/>
</dbReference>
<dbReference type="InterPro" id="IPR000640">
    <property type="entry name" value="EFG_V-like"/>
</dbReference>
<feature type="binding site" evidence="7">
    <location>
        <begin position="83"/>
        <end position="90"/>
    </location>
    <ligand>
        <name>GTP</name>
        <dbReference type="ChEBI" id="CHEBI:37565"/>
    </ligand>
</feature>
<feature type="compositionally biased region" description="Basic and acidic residues" evidence="8">
    <location>
        <begin position="55"/>
        <end position="71"/>
    </location>
</feature>
<keyword evidence="6 7" id="KW-0342">GTP-binding</keyword>
<dbReference type="SUPFAM" id="SSF52540">
    <property type="entry name" value="P-loop containing nucleoside triphosphate hydrolases"/>
    <property type="match status" value="1"/>
</dbReference>
<dbReference type="PANTHER" id="PTHR43636:SF2">
    <property type="entry name" value="ELONGATION FACTOR G, MITOCHONDRIAL"/>
    <property type="match status" value="1"/>
</dbReference>
<evidence type="ECO:0000259" key="9">
    <source>
        <dbReference type="PROSITE" id="PS51722"/>
    </source>
</evidence>
<dbReference type="AlphaFoldDB" id="A0A5J4YST5"/>
<feature type="region of interest" description="Disordered" evidence="8">
    <location>
        <begin position="29"/>
        <end position="73"/>
    </location>
</feature>
<dbReference type="InterPro" id="IPR000795">
    <property type="entry name" value="T_Tr_GTP-bd_dom"/>
</dbReference>
<dbReference type="FunFam" id="2.40.30.10:FF:000022">
    <property type="entry name" value="Elongation factor G, mitochondrial"/>
    <property type="match status" value="1"/>
</dbReference>
<accession>A0A5J4YST5</accession>
<dbReference type="InterPro" id="IPR009000">
    <property type="entry name" value="Transl_B-barrel_sf"/>
</dbReference>
<dbReference type="Pfam" id="PF14492">
    <property type="entry name" value="EFG_III"/>
    <property type="match status" value="1"/>
</dbReference>
<dbReference type="SUPFAM" id="SSF50447">
    <property type="entry name" value="Translation proteins"/>
    <property type="match status" value="1"/>
</dbReference>
<dbReference type="InterPro" id="IPR027417">
    <property type="entry name" value="P-loop_NTPase"/>
</dbReference>
<organism evidence="10 11">
    <name type="scientific">Porphyridium purpureum</name>
    <name type="common">Red alga</name>
    <name type="synonym">Porphyridium cruentum</name>
    <dbReference type="NCBI Taxonomy" id="35688"/>
    <lineage>
        <taxon>Eukaryota</taxon>
        <taxon>Rhodophyta</taxon>
        <taxon>Bangiophyceae</taxon>
        <taxon>Porphyridiales</taxon>
        <taxon>Porphyridiaceae</taxon>
        <taxon>Porphyridium</taxon>
    </lineage>
</organism>
<proteinExistence type="inferred from homology"/>
<dbReference type="SMART" id="SM00838">
    <property type="entry name" value="EFG_C"/>
    <property type="match status" value="1"/>
</dbReference>
<dbReference type="Gene3D" id="3.30.70.240">
    <property type="match status" value="1"/>
</dbReference>
<sequence length="785" mass="86969">MATASLRRLCIPQPARTCALWSRELPRRAATGAARRRSSSEATAVADQSTNPQHSHAEERAQHLHTPDAKRERRKLRNVGISAHIDSGKTTLTERVLFYTGRIAAIHEVRGKDGVGATMDFMDLEREKGITIQSAATHCAWRDHEINIIDTPGHVDFTIEVERALRVLDGAVLVLCGVSGVQSQSLTVDRQMKRYRVPRITFINKLDRQGANPFRIVNEIKSKLGLAAAAVQVPIGLEDRLRGLVDLVTLEAINFEGAHGQIIRRSKLADEPSLVGADTLALVTEKRRVLVETLADVDDTFAELFLMDDESLITELEIKAAIRRATLARKFTPVLMGTALKNLGVQVMLDAVLDYLPAPEEATNYGLIPAKETDEESGETTQTEKEVVIEPDASAPLCALAFKLEESRFGQLTYLRVYRGTLRRGETIYNVRTRKKQRVPRLIRMHADNMEEVEAVTSGDIGALFGLECASGDSFTSGEHLTLESLYVPEPVMSLAISPTVRDQQANFGKGMSRFTREDPTLRVHTDPESKQTIISGMGELHLEVYVERLKREYGVECTVGEPQVNYRETILGKSDFDYLHKKQSGGSGQFGGVIGYLEPSDDGKTNEFVNHLVGTNVPFTLVPAIEKGFRQATESGTIAGFPMAGVRFVLTDGRSHPVDSNENAFRQAALMAVRQAFTRGQGAVLEPIMNVSIEIPNEFQGGIMAEVSRRRGIVLNAVTEISYCRIASEIPLNEMFGFSTVLRSLTQGKGEYSMEYKEHVQSPHQLQSQLIDAYQQKRQGQKDE</sequence>
<dbReference type="CDD" id="cd16262">
    <property type="entry name" value="EFG_III"/>
    <property type="match status" value="1"/>
</dbReference>
<dbReference type="InterPro" id="IPR005517">
    <property type="entry name" value="Transl_elong_EFG/EF2_IV"/>
</dbReference>
<reference evidence="11" key="1">
    <citation type="journal article" date="2019" name="Nat. Commun.">
        <title>Expansion of phycobilisome linker gene families in mesophilic red algae.</title>
        <authorList>
            <person name="Lee J."/>
            <person name="Kim D."/>
            <person name="Bhattacharya D."/>
            <person name="Yoon H.S."/>
        </authorList>
    </citation>
    <scope>NUCLEOTIDE SEQUENCE [LARGE SCALE GENOMIC DNA]</scope>
    <source>
        <strain evidence="11">CCMP 1328</strain>
    </source>
</reference>
<dbReference type="Pfam" id="PF03144">
    <property type="entry name" value="GTP_EFTU_D2"/>
    <property type="match status" value="1"/>
</dbReference>
<dbReference type="NCBIfam" id="NF009381">
    <property type="entry name" value="PRK12740.1-5"/>
    <property type="match status" value="1"/>
</dbReference>
<dbReference type="InterPro" id="IPR004161">
    <property type="entry name" value="EFTu-like_2"/>
</dbReference>
<dbReference type="CDD" id="cd01886">
    <property type="entry name" value="EF-G"/>
    <property type="match status" value="1"/>
</dbReference>
<dbReference type="InterPro" id="IPR009022">
    <property type="entry name" value="EFG_III"/>
</dbReference>
<dbReference type="Pfam" id="PF00679">
    <property type="entry name" value="EFG_C"/>
    <property type="match status" value="1"/>
</dbReference>
<dbReference type="GO" id="GO:0070125">
    <property type="term" value="P:mitochondrial translational elongation"/>
    <property type="evidence" value="ECO:0007669"/>
    <property type="project" value="UniProtKB-UniRule"/>
</dbReference>
<evidence type="ECO:0000256" key="1">
    <source>
        <dbReference type="ARBA" id="ARBA00005870"/>
    </source>
</evidence>
<feature type="binding site" evidence="7">
    <location>
        <begin position="150"/>
        <end position="154"/>
    </location>
    <ligand>
        <name>GTP</name>
        <dbReference type="ChEBI" id="CHEBI:37565"/>
    </ligand>
</feature>
<dbReference type="GO" id="GO:0003746">
    <property type="term" value="F:translation elongation factor activity"/>
    <property type="evidence" value="ECO:0007669"/>
    <property type="project" value="UniProtKB-UniRule"/>
</dbReference>
<evidence type="ECO:0000256" key="7">
    <source>
        <dbReference type="HAMAP-Rule" id="MF_03061"/>
    </source>
</evidence>
<dbReference type="PROSITE" id="PS00301">
    <property type="entry name" value="G_TR_1"/>
    <property type="match status" value="1"/>
</dbReference>
<evidence type="ECO:0000256" key="4">
    <source>
        <dbReference type="ARBA" id="ARBA00022917"/>
    </source>
</evidence>
<dbReference type="NCBIfam" id="TIGR00484">
    <property type="entry name" value="EF-G"/>
    <property type="match status" value="1"/>
</dbReference>